<keyword evidence="4" id="KW-1185">Reference proteome</keyword>
<dbReference type="SUPFAM" id="SSF53850">
    <property type="entry name" value="Periplasmic binding protein-like II"/>
    <property type="match status" value="1"/>
</dbReference>
<accession>A0A953NCQ4</accession>
<gene>
    <name evidence="3" type="ORF">KZZ10_09595</name>
</gene>
<dbReference type="Gene3D" id="3.40.190.150">
    <property type="entry name" value="Bordetella uptake gene, domain 1"/>
    <property type="match status" value="1"/>
</dbReference>
<comment type="similarity">
    <text evidence="1">Belongs to the UPF0065 (bug) family.</text>
</comment>
<evidence type="ECO:0000256" key="2">
    <source>
        <dbReference type="SAM" id="SignalP"/>
    </source>
</evidence>
<dbReference type="PANTHER" id="PTHR42928">
    <property type="entry name" value="TRICARBOXYLATE-BINDING PROTEIN"/>
    <property type="match status" value="1"/>
</dbReference>
<evidence type="ECO:0000313" key="3">
    <source>
        <dbReference type="EMBL" id="MBZ1350895.1"/>
    </source>
</evidence>
<organism evidence="3 4">
    <name type="scientific">Zwartia hollandica</name>
    <dbReference type="NCBI Taxonomy" id="324606"/>
    <lineage>
        <taxon>Bacteria</taxon>
        <taxon>Pseudomonadati</taxon>
        <taxon>Pseudomonadota</taxon>
        <taxon>Betaproteobacteria</taxon>
        <taxon>Burkholderiales</taxon>
        <taxon>Alcaligenaceae</taxon>
        <taxon>Zwartia</taxon>
    </lineage>
</organism>
<dbReference type="CDD" id="cd13578">
    <property type="entry name" value="PBP2_Bug27"/>
    <property type="match status" value="1"/>
</dbReference>
<sequence>MSQSFAATYLLKTCALIGMCLVTGLTQAAWPDKPVTFIVPFPPGGPVDTTARLTTAPLSQLWSVTAPIDNKAGAGGIVGAQAAAKAAPDGYTFFFAAIHHAVLPSLKKSLSYDIQKDFVPVGMAARFPIVLVVHPSLPVKSVAELIAYAKANPGKLSYSSSGTGGGTHLAGELFNSLAGTKMQHIPYKGSAPAMQDLVGGQVQLMFADGPSALPFIKSGKIRALGVGNPETSKFFPEVPTISAAGLPGYEAYSWTGVVAPAGTPADIVKRVNADMVRVLSAPKTVEALMAAGAEPAPGSPEQFKAFLENELKKWSDTIKSANIVAD</sequence>
<keyword evidence="2" id="KW-0732">Signal</keyword>
<dbReference type="Pfam" id="PF03401">
    <property type="entry name" value="TctC"/>
    <property type="match status" value="1"/>
</dbReference>
<proteinExistence type="inferred from homology"/>
<name>A0A953NCQ4_9BURK</name>
<dbReference type="AlphaFoldDB" id="A0A953NCQ4"/>
<feature type="chain" id="PRO_5037260909" evidence="2">
    <location>
        <begin position="29"/>
        <end position="326"/>
    </location>
</feature>
<dbReference type="Proteomes" id="UP000739565">
    <property type="component" value="Unassembled WGS sequence"/>
</dbReference>
<dbReference type="InterPro" id="IPR042100">
    <property type="entry name" value="Bug_dom1"/>
</dbReference>
<evidence type="ECO:0000256" key="1">
    <source>
        <dbReference type="ARBA" id="ARBA00006987"/>
    </source>
</evidence>
<protein>
    <submittedName>
        <fullName evidence="3">Tripartite tricarboxylate transporter substrate binding protein</fullName>
    </submittedName>
</protein>
<comment type="caution">
    <text evidence="3">The sequence shown here is derived from an EMBL/GenBank/DDBJ whole genome shotgun (WGS) entry which is preliminary data.</text>
</comment>
<dbReference type="Gene3D" id="3.40.190.10">
    <property type="entry name" value="Periplasmic binding protein-like II"/>
    <property type="match status" value="1"/>
</dbReference>
<dbReference type="PIRSF" id="PIRSF017082">
    <property type="entry name" value="YflP"/>
    <property type="match status" value="1"/>
</dbReference>
<dbReference type="EMBL" id="JAHXRI010000007">
    <property type="protein sequence ID" value="MBZ1350895.1"/>
    <property type="molecule type" value="Genomic_DNA"/>
</dbReference>
<feature type="signal peptide" evidence="2">
    <location>
        <begin position="1"/>
        <end position="28"/>
    </location>
</feature>
<reference evidence="3" key="1">
    <citation type="submission" date="2021-07" db="EMBL/GenBank/DDBJ databases">
        <title>New genus and species of the family Alcaligenaceae.</title>
        <authorList>
            <person name="Hahn M.W."/>
        </authorList>
    </citation>
    <scope>NUCLEOTIDE SEQUENCE</scope>
    <source>
        <strain evidence="3">LF4-65</strain>
    </source>
</reference>
<evidence type="ECO:0000313" key="4">
    <source>
        <dbReference type="Proteomes" id="UP000739565"/>
    </source>
</evidence>
<dbReference type="PANTHER" id="PTHR42928:SF5">
    <property type="entry name" value="BLR1237 PROTEIN"/>
    <property type="match status" value="1"/>
</dbReference>
<dbReference type="InterPro" id="IPR005064">
    <property type="entry name" value="BUG"/>
</dbReference>